<keyword evidence="2" id="KW-1185">Reference proteome</keyword>
<dbReference type="Proteomes" id="UP000215509">
    <property type="component" value="Unassembled WGS sequence"/>
</dbReference>
<organism evidence="1 2">
    <name type="scientific">Paenibacillus rigui</name>
    <dbReference type="NCBI Taxonomy" id="554312"/>
    <lineage>
        <taxon>Bacteria</taxon>
        <taxon>Bacillati</taxon>
        <taxon>Bacillota</taxon>
        <taxon>Bacilli</taxon>
        <taxon>Bacillales</taxon>
        <taxon>Paenibacillaceae</taxon>
        <taxon>Paenibacillus</taxon>
    </lineage>
</organism>
<proteinExistence type="predicted"/>
<dbReference type="RefSeq" id="WP_094015743.1">
    <property type="nucleotide sequence ID" value="NZ_NMQW01000022.1"/>
</dbReference>
<accession>A0A229UPN3</accession>
<comment type="caution">
    <text evidence="1">The sequence shown here is derived from an EMBL/GenBank/DDBJ whole genome shotgun (WGS) entry which is preliminary data.</text>
</comment>
<dbReference type="Gene3D" id="3.30.420.40">
    <property type="match status" value="2"/>
</dbReference>
<protein>
    <submittedName>
        <fullName evidence="1">Molecular chaperone</fullName>
    </submittedName>
</protein>
<dbReference type="Gene3D" id="3.90.640.10">
    <property type="entry name" value="Actin, Chain A, domain 4"/>
    <property type="match status" value="1"/>
</dbReference>
<sequence>MKSYGYKLNSPANGAPGEQSVIKYSRDELSDMTTLQLRNIVHKEKLVGGLSGTLDREALIRTILKFRSSETSLIIRSYRKDGMERVEAALSRYLNTPLRDDGSIKAPARLTLYTGLPVDRRDRYRVELPGIFTESNVLVINDLQELCGIMHVVKDGSQQGAYYLAASRDIPFRRTANKNYSFLFFRKQDSEYIYKTYDQERPLPPVNLHYCRIPIADLDIRELEETDTVLAIDFGTTNTTAGAYLDSRYISAPSDHDLLNRTIRLNDINYVAFPDATSKEEQWIELLPTIVSVADCSDAGHIRYLFGYAAQKSMKKSGYTSHGTVFQGIKRWVNSYRQMEEVMDAHGNTAMVPRSDILRAYMRHVVEMAEHQFKCRFRQLHISSPVKLKTQFNDMFRELLPEYSIEAAHGLDEGMAVLYNTIADQMEKNSFVDSEEYHALVIDCGGGTTDLSSCRFRIENGPLSYRIDIQTAYENGDTNFGGNNITFRILQYMKIVFADYYSRRRSTVDIDSLIAIPGTDLYRHVDEFGVKSVYGAFEAAYLEAEALIPTRFKEYENRTREEYLRVKSNFYFLWEMADAMKKEFFRKTGIIRNRFESANEHRQENDLKITAVDRWCLSLQANGEMKDVYEFPDVIFNIKEINQLIKADIYEIVRKFLEDYYEQGRLQDYSIIKLTGQSCTIDVFREALKEFVAGRSIEFRRKTEHAGQVPDLKLACLRGAIRYLSARKNGTIEAVIANHAPVIPYSVSAFTHDRQEKLLISSQERLNRVQGSVSRPIGTAEVEFYLAGADGEVRHKYVYAGDASRYRPIRHEDIAEAYGGKIPQDDTDSIVNGEAKYFVFAEANAWGFHVLPVARRDEQLYWGEKQFFAFENGLSELDFFDGRK</sequence>
<dbReference type="EMBL" id="NMQW01000022">
    <property type="protein sequence ID" value="OXM85382.1"/>
    <property type="molecule type" value="Genomic_DNA"/>
</dbReference>
<dbReference type="PANTHER" id="PTHR42749">
    <property type="entry name" value="CELL SHAPE-DETERMINING PROTEIN MREB"/>
    <property type="match status" value="1"/>
</dbReference>
<dbReference type="InterPro" id="IPR043129">
    <property type="entry name" value="ATPase_NBD"/>
</dbReference>
<dbReference type="OrthoDB" id="9760742at2"/>
<name>A0A229UPN3_9BACL</name>
<evidence type="ECO:0000313" key="2">
    <source>
        <dbReference type="Proteomes" id="UP000215509"/>
    </source>
</evidence>
<dbReference type="SUPFAM" id="SSF53067">
    <property type="entry name" value="Actin-like ATPase domain"/>
    <property type="match status" value="2"/>
</dbReference>
<reference evidence="1 2" key="1">
    <citation type="submission" date="2017-07" db="EMBL/GenBank/DDBJ databases">
        <title>Genome sequencing and assembly of Paenibacillus rigui.</title>
        <authorList>
            <person name="Mayilraj S."/>
        </authorList>
    </citation>
    <scope>NUCLEOTIDE SEQUENCE [LARGE SCALE GENOMIC DNA]</scope>
    <source>
        <strain evidence="1 2">JCM 16352</strain>
    </source>
</reference>
<dbReference type="PANTHER" id="PTHR42749:SF1">
    <property type="entry name" value="CELL SHAPE-DETERMINING PROTEIN MREB"/>
    <property type="match status" value="1"/>
</dbReference>
<dbReference type="AlphaFoldDB" id="A0A229UPN3"/>
<gene>
    <name evidence="1" type="ORF">CF651_15310</name>
</gene>
<evidence type="ECO:0000313" key="1">
    <source>
        <dbReference type="EMBL" id="OXM85382.1"/>
    </source>
</evidence>